<keyword evidence="1" id="KW-1133">Transmembrane helix</keyword>
<evidence type="ECO:0000313" key="2">
    <source>
        <dbReference type="EMBL" id="PCI99525.1"/>
    </source>
</evidence>
<keyword evidence="1" id="KW-0472">Membrane</keyword>
<feature type="transmembrane region" description="Helical" evidence="1">
    <location>
        <begin position="20"/>
        <end position="42"/>
    </location>
</feature>
<name>A0A2A4YYY6_9PROT</name>
<reference evidence="2" key="2">
    <citation type="journal article" date="2018" name="ISME J.">
        <title>A dynamic microbial community with high functional redundancy inhabits the cold, oxic subseafloor aquifer.</title>
        <authorList>
            <person name="Tully B.J."/>
            <person name="Wheat C.G."/>
            <person name="Glazer B.T."/>
            <person name="Huber J.A."/>
        </authorList>
    </citation>
    <scope>NUCLEOTIDE SEQUENCE</scope>
    <source>
        <strain evidence="2">NORP83</strain>
    </source>
</reference>
<keyword evidence="1" id="KW-0812">Transmembrane</keyword>
<dbReference type="AlphaFoldDB" id="A0A2A4YYY6"/>
<reference key="1">
    <citation type="submission" date="2017-08" db="EMBL/GenBank/DDBJ databases">
        <title>A dynamic microbial community with high functional redundancy inhabits the cold, oxic subseafloor aquifer.</title>
        <authorList>
            <person name="Tully B.J."/>
            <person name="Wheat C.G."/>
            <person name="Glazer B.T."/>
            <person name="Huber J.A."/>
        </authorList>
    </citation>
    <scope>NUCLEOTIDE SEQUENCE [LARGE SCALE GENOMIC DNA]</scope>
</reference>
<proteinExistence type="predicted"/>
<protein>
    <recommendedName>
        <fullName evidence="3">DUF2852 domain-containing protein</fullName>
    </recommendedName>
</protein>
<evidence type="ECO:0008006" key="3">
    <source>
        <dbReference type="Google" id="ProtNLM"/>
    </source>
</evidence>
<accession>A0A2A4YYY6</accession>
<comment type="caution">
    <text evidence="2">The sequence shown here is derived from an EMBL/GenBank/DDBJ whole genome shotgun (WGS) entry which is preliminary data.</text>
</comment>
<evidence type="ECO:0000256" key="1">
    <source>
        <dbReference type="SAM" id="Phobius"/>
    </source>
</evidence>
<dbReference type="Pfam" id="PF11014">
    <property type="entry name" value="DUF2852"/>
    <property type="match status" value="1"/>
</dbReference>
<organism evidence="2">
    <name type="scientific">OCS116 cluster bacterium</name>
    <dbReference type="NCBI Taxonomy" id="2030921"/>
    <lineage>
        <taxon>Bacteria</taxon>
        <taxon>Pseudomonadati</taxon>
        <taxon>Pseudomonadota</taxon>
        <taxon>Alphaproteobacteria</taxon>
        <taxon>OCS116 cluster</taxon>
    </lineage>
</organism>
<dbReference type="InterPro" id="IPR021273">
    <property type="entry name" value="DUF2852"/>
</dbReference>
<sequence length="145" mass="16654">MTHKMAEGGTSNWRNSNVGMMVIAFLVFMPFGLVLLAVLTLGKNINLVGMFKDFWKRMTQGADFKQPDLWASARDNYRSQNYNHDNAAFNEHRAARDTEFDEADKSAFAKMAEEEKAFNEYQAFKQAAEDKAMFERFKADRETDG</sequence>
<dbReference type="EMBL" id="NVUS01000015">
    <property type="protein sequence ID" value="PCI99525.1"/>
    <property type="molecule type" value="Genomic_DNA"/>
</dbReference>
<gene>
    <name evidence="2" type="ORF">COB13_11465</name>
</gene>